<evidence type="ECO:0000259" key="2">
    <source>
        <dbReference type="Pfam" id="PF21002"/>
    </source>
</evidence>
<proteinExistence type="evidence at transcript level"/>
<feature type="transmembrane region" description="Helical" evidence="1">
    <location>
        <begin position="56"/>
        <end position="75"/>
    </location>
</feature>
<gene>
    <name evidence="3" type="primary">TMEM106B</name>
</gene>
<organism evidence="3">
    <name type="scientific">Hydra vulgaris</name>
    <name type="common">Hydra</name>
    <name type="synonym">Hydra attenuata</name>
    <dbReference type="NCBI Taxonomy" id="6087"/>
    <lineage>
        <taxon>Eukaryota</taxon>
        <taxon>Metazoa</taxon>
        <taxon>Cnidaria</taxon>
        <taxon>Hydrozoa</taxon>
        <taxon>Hydroidolina</taxon>
        <taxon>Anthoathecata</taxon>
        <taxon>Aplanulata</taxon>
        <taxon>Hydridae</taxon>
        <taxon>Hydra</taxon>
    </lineage>
</organism>
<dbReference type="Pfam" id="PF21002">
    <property type="entry name" value="TMEM106_N"/>
    <property type="match status" value="1"/>
</dbReference>
<dbReference type="PANTHER" id="PTHR28556">
    <property type="entry name" value="TRANSMEMBRANE PROTEIN 106B"/>
    <property type="match status" value="1"/>
</dbReference>
<accession>T2M580</accession>
<dbReference type="PANTHER" id="PTHR28556:SF4">
    <property type="entry name" value="TRANSMEMBRANE PROTEIN 106A"/>
    <property type="match status" value="1"/>
</dbReference>
<dbReference type="KEGG" id="hmg:100211531"/>
<name>T2M580_HYDVU</name>
<dbReference type="EMBL" id="HAAD01000828">
    <property type="protein sequence ID" value="CDG67060.1"/>
    <property type="molecule type" value="mRNA"/>
</dbReference>
<dbReference type="AlphaFoldDB" id="T2M580"/>
<protein>
    <submittedName>
        <fullName evidence="3">Transmembrane protein 106B</fullName>
    </submittedName>
</protein>
<evidence type="ECO:0000313" key="3">
    <source>
        <dbReference type="EMBL" id="CDG67060.1"/>
    </source>
</evidence>
<evidence type="ECO:0000256" key="1">
    <source>
        <dbReference type="SAM" id="Phobius"/>
    </source>
</evidence>
<keyword evidence="1" id="KW-0472">Membrane</keyword>
<dbReference type="OrthoDB" id="6022454at2759"/>
<reference evidence="3" key="1">
    <citation type="journal article" date="2013" name="Genome Biol. Evol.">
        <title>Punctuated emergences of genetic and phenotypic innovations in eumetazoan, bilaterian, euteleostome, and hominidae ancestors.</title>
        <authorList>
            <person name="Wenger Y."/>
            <person name="Galliot B."/>
        </authorList>
    </citation>
    <scope>NUCLEOTIDE SEQUENCE</scope>
    <source>
        <tissue evidence="3">Whole animals</tissue>
    </source>
</reference>
<dbReference type="InterPro" id="IPR009790">
    <property type="entry name" value="TMEM106"/>
</dbReference>
<keyword evidence="1" id="KW-1133">Transmembrane helix</keyword>
<sequence>MDLSTSFNNFKYEHFPIVCPTCEGTGKTYPDINKEMVTFIPVKDKRLRPAHIKLKIFLLIFFLISTGVTTVYFIYPRDIEFYINDLPDLKNFTFTSSSSSMIYKACIFFKNNNYYSVHIYNGTVQLSYNEFVVAVATIPPMVVDLRKEVNVPVYLEAVYDEDAGKHINKVCYNNRSFFGQDIQMSAAYSSWLHSDRISGQNYYFYVDCSYLIFPMPTKNPVKK</sequence>
<dbReference type="InterPro" id="IPR048511">
    <property type="entry name" value="TMEM106_N"/>
</dbReference>
<keyword evidence="1 3" id="KW-0812">Transmembrane</keyword>
<feature type="domain" description="Transmembrane protein 106 N-terminal" evidence="2">
    <location>
        <begin position="17"/>
        <end position="53"/>
    </location>
</feature>